<keyword evidence="3 5" id="KW-1133">Transmembrane helix</keyword>
<evidence type="ECO:0000313" key="7">
    <source>
        <dbReference type="Proteomes" id="UP000007264"/>
    </source>
</evidence>
<keyword evidence="7" id="KW-1185">Reference proteome</keyword>
<dbReference type="Proteomes" id="UP000007264">
    <property type="component" value="Unassembled WGS sequence"/>
</dbReference>
<evidence type="ECO:0000256" key="2">
    <source>
        <dbReference type="ARBA" id="ARBA00022692"/>
    </source>
</evidence>
<dbReference type="OrthoDB" id="448280at2759"/>
<proteinExistence type="predicted"/>
<dbReference type="eggNOG" id="KOG1558">
    <property type="taxonomic scope" value="Eukaryota"/>
</dbReference>
<dbReference type="EMBL" id="AGSI01000007">
    <property type="protein sequence ID" value="EIE23671.1"/>
    <property type="molecule type" value="Genomic_DNA"/>
</dbReference>
<keyword evidence="4 5" id="KW-0472">Membrane</keyword>
<evidence type="ECO:0000313" key="6">
    <source>
        <dbReference type="EMBL" id="EIE23671.1"/>
    </source>
</evidence>
<feature type="transmembrane region" description="Helical" evidence="5">
    <location>
        <begin position="117"/>
        <end position="140"/>
    </location>
</feature>
<feature type="transmembrane region" description="Helical" evidence="5">
    <location>
        <begin position="266"/>
        <end position="285"/>
    </location>
</feature>
<dbReference type="Pfam" id="PF02535">
    <property type="entry name" value="Zip"/>
    <property type="match status" value="1"/>
</dbReference>
<feature type="transmembrane region" description="Helical" evidence="5">
    <location>
        <begin position="182"/>
        <end position="204"/>
    </location>
</feature>
<feature type="transmembrane region" description="Helical" evidence="5">
    <location>
        <begin position="45"/>
        <end position="65"/>
    </location>
</feature>
<feature type="transmembrane region" description="Helical" evidence="5">
    <location>
        <begin position="224"/>
        <end position="245"/>
    </location>
</feature>
<evidence type="ECO:0000256" key="3">
    <source>
        <dbReference type="ARBA" id="ARBA00022989"/>
    </source>
</evidence>
<organism evidence="6 7">
    <name type="scientific">Coccomyxa subellipsoidea (strain C-169)</name>
    <name type="common">Green microalga</name>
    <dbReference type="NCBI Taxonomy" id="574566"/>
    <lineage>
        <taxon>Eukaryota</taxon>
        <taxon>Viridiplantae</taxon>
        <taxon>Chlorophyta</taxon>
        <taxon>core chlorophytes</taxon>
        <taxon>Trebouxiophyceae</taxon>
        <taxon>Trebouxiophyceae incertae sedis</taxon>
        <taxon>Coccomyxaceae</taxon>
        <taxon>Coccomyxa</taxon>
        <taxon>Coccomyxa subellipsoidea</taxon>
    </lineage>
</organism>
<dbReference type="InterPro" id="IPR003689">
    <property type="entry name" value="ZIP"/>
</dbReference>
<sequence length="286" mass="30149">MASVMTALGPVADAAAAPAPVEGGSCLGALENDCSNPELSHSLRIGAVFIILACSSLGIWLPYIAGKFALVGRETNLFLILKAFGAGVILATGFIHMFPDAASQFSNECLGWPDYPYASAIALVTIVVVLFLENLVSMAYERRMTRQLARPHSPEEGCANGACVPELDEKVIAQEDARVRSFAIAQVLETGIALHSVLIGIALGVSNSPCTIKPLLAALTFHQFFEGVALGSCLIQASILIYMALVDLIAVDFTTKRFRSSLSLQAGSYISLLAGCAVMAVIGIWA</sequence>
<comment type="caution">
    <text evidence="6">The sequence shown here is derived from an EMBL/GenBank/DDBJ whole genome shotgun (WGS) entry which is preliminary data.</text>
</comment>
<dbReference type="KEGG" id="csl:COCSUDRAFT_41844"/>
<dbReference type="GeneID" id="17041663"/>
<comment type="subcellular location">
    <subcellularLocation>
        <location evidence="1">Membrane</location>
        <topology evidence="1">Multi-pass membrane protein</topology>
    </subcellularLocation>
</comment>
<keyword evidence="2 5" id="KW-0812">Transmembrane</keyword>
<dbReference type="RefSeq" id="XP_005648215.1">
    <property type="nucleotide sequence ID" value="XM_005648158.1"/>
</dbReference>
<protein>
    <submittedName>
        <fullName evidence="6">ZIP zinc/iron transport family</fullName>
    </submittedName>
</protein>
<dbReference type="GO" id="GO:0005886">
    <property type="term" value="C:plasma membrane"/>
    <property type="evidence" value="ECO:0007669"/>
    <property type="project" value="TreeGrafter"/>
</dbReference>
<reference evidence="6 7" key="1">
    <citation type="journal article" date="2012" name="Genome Biol.">
        <title>The genome of the polar eukaryotic microalga coccomyxa subellipsoidea reveals traits of cold adaptation.</title>
        <authorList>
            <person name="Blanc G."/>
            <person name="Agarkova I."/>
            <person name="Grimwood J."/>
            <person name="Kuo A."/>
            <person name="Brueggeman A."/>
            <person name="Dunigan D."/>
            <person name="Gurnon J."/>
            <person name="Ladunga I."/>
            <person name="Lindquist E."/>
            <person name="Lucas S."/>
            <person name="Pangilinan J."/>
            <person name="Proschold T."/>
            <person name="Salamov A."/>
            <person name="Schmutz J."/>
            <person name="Weeks D."/>
            <person name="Yamada T."/>
            <person name="Claverie J.M."/>
            <person name="Grigoriev I."/>
            <person name="Van Etten J."/>
            <person name="Lomsadze A."/>
            <person name="Borodovsky M."/>
        </authorList>
    </citation>
    <scope>NUCLEOTIDE SEQUENCE [LARGE SCALE GENOMIC DNA]</scope>
    <source>
        <strain evidence="6 7">C-169</strain>
    </source>
</reference>
<name>I0YZ52_COCSC</name>
<dbReference type="STRING" id="574566.I0YZ52"/>
<feature type="transmembrane region" description="Helical" evidence="5">
    <location>
        <begin position="77"/>
        <end position="97"/>
    </location>
</feature>
<dbReference type="AlphaFoldDB" id="I0YZ52"/>
<evidence type="ECO:0000256" key="1">
    <source>
        <dbReference type="ARBA" id="ARBA00004141"/>
    </source>
</evidence>
<evidence type="ECO:0000256" key="5">
    <source>
        <dbReference type="SAM" id="Phobius"/>
    </source>
</evidence>
<dbReference type="PANTHER" id="PTHR11040">
    <property type="entry name" value="ZINC/IRON TRANSPORTER"/>
    <property type="match status" value="1"/>
</dbReference>
<accession>I0YZ52</accession>
<evidence type="ECO:0000256" key="4">
    <source>
        <dbReference type="ARBA" id="ARBA00023136"/>
    </source>
</evidence>
<dbReference type="GO" id="GO:0005385">
    <property type="term" value="F:zinc ion transmembrane transporter activity"/>
    <property type="evidence" value="ECO:0007669"/>
    <property type="project" value="TreeGrafter"/>
</dbReference>
<dbReference type="PANTHER" id="PTHR11040:SF44">
    <property type="entry name" value="PROTEIN ZNTC-RELATED"/>
    <property type="match status" value="1"/>
</dbReference>
<gene>
    <name evidence="6" type="ORF">COCSUDRAFT_41844</name>
</gene>